<dbReference type="InterPro" id="IPR050278">
    <property type="entry name" value="Serine_Prot_S9B/DPPIV"/>
</dbReference>
<dbReference type="RefSeq" id="WP_111062578.1">
    <property type="nucleotide sequence ID" value="NZ_JBHUCU010000027.1"/>
</dbReference>
<feature type="domain" description="Dipeptidylpeptidase IV N-terminal" evidence="6">
    <location>
        <begin position="99"/>
        <end position="446"/>
    </location>
</feature>
<dbReference type="PROSITE" id="PS00708">
    <property type="entry name" value="PRO_ENDOPEP_SER"/>
    <property type="match status" value="1"/>
</dbReference>
<dbReference type="Proteomes" id="UP000249248">
    <property type="component" value="Unassembled WGS sequence"/>
</dbReference>
<evidence type="ECO:0000313" key="8">
    <source>
        <dbReference type="Proteomes" id="UP000249248"/>
    </source>
</evidence>
<keyword evidence="2" id="KW-0378">Hydrolase</keyword>
<dbReference type="PANTHER" id="PTHR11731">
    <property type="entry name" value="PROTEASE FAMILY S9B,C DIPEPTIDYL-PEPTIDASE IV-RELATED"/>
    <property type="match status" value="1"/>
</dbReference>
<dbReference type="GO" id="GO:0004252">
    <property type="term" value="F:serine-type endopeptidase activity"/>
    <property type="evidence" value="ECO:0007669"/>
    <property type="project" value="InterPro"/>
</dbReference>
<dbReference type="EMBL" id="QKSB01000003">
    <property type="protein sequence ID" value="PZE17618.1"/>
    <property type="molecule type" value="Genomic_DNA"/>
</dbReference>
<dbReference type="InterPro" id="IPR001375">
    <property type="entry name" value="Peptidase_S9_cat"/>
</dbReference>
<dbReference type="InterPro" id="IPR002471">
    <property type="entry name" value="Pept_S9_AS"/>
</dbReference>
<name>A0A2W1NSG3_9FLAO</name>
<dbReference type="AlphaFoldDB" id="A0A2W1NSG3"/>
<protein>
    <submittedName>
        <fullName evidence="7">S9 family peptidase</fullName>
    </submittedName>
</protein>
<dbReference type="GO" id="GO:0008239">
    <property type="term" value="F:dipeptidyl-peptidase activity"/>
    <property type="evidence" value="ECO:0007669"/>
    <property type="project" value="TreeGrafter"/>
</dbReference>
<keyword evidence="3" id="KW-0325">Glycoprotein</keyword>
<accession>A0A2W1NSG3</accession>
<sequence length="730" mass="83547">MIKLFSVLIIISSLLVNSNGLGQSEITNEQIWASRTFGSNSIQSVNSMKDGIHFSLLKNNKIAQYSYEDFGVPTAIIVDLNEINYAGKEIKAQDYFFNKDESKVLIATEVKSIYRRSFTANYFIIDIASKSIVELTDKGPQSLADFSPDGTKVAYVLQNNIYYYDINSKKTVQVTADGMKNEIINGATDWVYEEEFAITKGFYWSSNSQQIAFYRFDESKVKEFSMDYYLGKAYPYRYDFKYPKAGEDNSKLSVWVYDMSKDKSRMYLQSNSEYEYFPRIKWTNQNALCVLAMNRHQNKLDYLLVEDYLTAKYQGASSNQKKIYSDESETYVEVDDNLIFLEKEDAFLRTSEKDGFMHIYKINFDGSVKALTAGKWDVVELKGVDEEKGLVYYVSAEEGAMYKTLYSVGLNGKNKKKLSILKGSNNADFSTGMKYYINYYSNSNQPTLITLHNAKGKQLKVLEDNKELTAKLLKMKLPQQEFIKIMGETDSLNAYILKPKSFDATKKYPVYFHIYNGPGSNMVKDSWAGSTYMYHQLLASKGYIVISVDTRGTMYRGAKFKKSTYLQLGKYETEDMIAAAKSVGKWEYVDADRIGVMGWSYGGYMTALCMTKGADQFKMGISVAPVTNWRWYDNIYTERFMRTPQENAAGYDDNSPINHIEKLKGKFLIIHGGADDNVHVQNTMELVQKMVAANIAFDMAIYPNKNHGIYGGKTRLHLFNKILEYTLENL</sequence>
<organism evidence="7 8">
    <name type="scientific">Putridiphycobacter roseus</name>
    <dbReference type="NCBI Taxonomy" id="2219161"/>
    <lineage>
        <taxon>Bacteria</taxon>
        <taxon>Pseudomonadati</taxon>
        <taxon>Bacteroidota</taxon>
        <taxon>Flavobacteriia</taxon>
        <taxon>Flavobacteriales</taxon>
        <taxon>Crocinitomicaceae</taxon>
        <taxon>Putridiphycobacter</taxon>
    </lineage>
</organism>
<feature type="domain" description="Peptidase S9 prolyl oligopeptidase catalytic" evidence="5">
    <location>
        <begin position="535"/>
        <end position="729"/>
    </location>
</feature>
<dbReference type="Gene3D" id="2.140.10.30">
    <property type="entry name" value="Dipeptidylpeptidase IV, N-terminal domain"/>
    <property type="match status" value="1"/>
</dbReference>
<evidence type="ECO:0000259" key="6">
    <source>
        <dbReference type="Pfam" id="PF00930"/>
    </source>
</evidence>
<evidence type="ECO:0000256" key="4">
    <source>
        <dbReference type="SAM" id="SignalP"/>
    </source>
</evidence>
<evidence type="ECO:0000259" key="5">
    <source>
        <dbReference type="Pfam" id="PF00326"/>
    </source>
</evidence>
<dbReference type="InterPro" id="IPR002469">
    <property type="entry name" value="Peptidase_S9B_N"/>
</dbReference>
<evidence type="ECO:0000313" key="7">
    <source>
        <dbReference type="EMBL" id="PZE17618.1"/>
    </source>
</evidence>
<dbReference type="SUPFAM" id="SSF53474">
    <property type="entry name" value="alpha/beta-Hydrolases"/>
    <property type="match status" value="1"/>
</dbReference>
<dbReference type="FunFam" id="3.40.50.1820:FF:000003">
    <property type="entry name" value="Dipeptidyl peptidase 4"/>
    <property type="match status" value="1"/>
</dbReference>
<feature type="signal peptide" evidence="4">
    <location>
        <begin position="1"/>
        <end position="18"/>
    </location>
</feature>
<keyword evidence="4" id="KW-0732">Signal</keyword>
<dbReference type="PANTHER" id="PTHR11731:SF193">
    <property type="entry name" value="DIPEPTIDYL PEPTIDASE 9"/>
    <property type="match status" value="1"/>
</dbReference>
<gene>
    <name evidence="7" type="ORF">DNU06_07250</name>
</gene>
<dbReference type="Pfam" id="PF00326">
    <property type="entry name" value="Peptidase_S9"/>
    <property type="match status" value="1"/>
</dbReference>
<keyword evidence="8" id="KW-1185">Reference proteome</keyword>
<dbReference type="SUPFAM" id="SSF82171">
    <property type="entry name" value="DPP6 N-terminal domain-like"/>
    <property type="match status" value="1"/>
</dbReference>
<evidence type="ECO:0000256" key="3">
    <source>
        <dbReference type="ARBA" id="ARBA00023180"/>
    </source>
</evidence>
<dbReference type="InterPro" id="IPR029058">
    <property type="entry name" value="AB_hydrolase_fold"/>
</dbReference>
<dbReference type="Pfam" id="PF00930">
    <property type="entry name" value="DPPIV_N"/>
    <property type="match status" value="1"/>
</dbReference>
<keyword evidence="1" id="KW-0645">Protease</keyword>
<dbReference type="GO" id="GO:0006508">
    <property type="term" value="P:proteolysis"/>
    <property type="evidence" value="ECO:0007669"/>
    <property type="project" value="UniProtKB-KW"/>
</dbReference>
<feature type="chain" id="PRO_5016038007" evidence="4">
    <location>
        <begin position="19"/>
        <end position="730"/>
    </location>
</feature>
<reference evidence="7 8" key="1">
    <citation type="submission" date="2018-06" db="EMBL/GenBank/DDBJ databases">
        <title>The draft genome sequence of Crocinitomix sp. SM1701.</title>
        <authorList>
            <person name="Zhang X."/>
        </authorList>
    </citation>
    <scope>NUCLEOTIDE SEQUENCE [LARGE SCALE GENOMIC DNA]</scope>
    <source>
        <strain evidence="7 8">SM1701</strain>
    </source>
</reference>
<comment type="caution">
    <text evidence="7">The sequence shown here is derived from an EMBL/GenBank/DDBJ whole genome shotgun (WGS) entry which is preliminary data.</text>
</comment>
<evidence type="ECO:0000256" key="2">
    <source>
        <dbReference type="ARBA" id="ARBA00022801"/>
    </source>
</evidence>
<dbReference type="OrthoDB" id="9812921at2"/>
<proteinExistence type="predicted"/>
<evidence type="ECO:0000256" key="1">
    <source>
        <dbReference type="ARBA" id="ARBA00022670"/>
    </source>
</evidence>
<dbReference type="Gene3D" id="3.40.50.1820">
    <property type="entry name" value="alpha/beta hydrolase"/>
    <property type="match status" value="1"/>
</dbReference>